<proteinExistence type="predicted"/>
<dbReference type="EMBL" id="ADMT01000114">
    <property type="protein sequence ID" value="EFF83374.1"/>
    <property type="molecule type" value="Genomic_DNA"/>
</dbReference>
<name>D4XN69_ACIHA</name>
<comment type="caution">
    <text evidence="1">The sequence shown here is derived from an EMBL/GenBank/DDBJ whole genome shotgun (WGS) entry which is preliminary data.</text>
</comment>
<organism evidence="1 2">
    <name type="scientific">Acinetobacter haemolyticus ATCC 19194</name>
    <dbReference type="NCBI Taxonomy" id="707232"/>
    <lineage>
        <taxon>Bacteria</taxon>
        <taxon>Pseudomonadati</taxon>
        <taxon>Pseudomonadota</taxon>
        <taxon>Gammaproteobacteria</taxon>
        <taxon>Moraxellales</taxon>
        <taxon>Moraxellaceae</taxon>
        <taxon>Acinetobacter</taxon>
    </lineage>
</organism>
<evidence type="ECO:0000313" key="1">
    <source>
        <dbReference type="EMBL" id="EFF83374.1"/>
    </source>
</evidence>
<accession>D4XN69</accession>
<dbReference type="AlphaFoldDB" id="D4XN69"/>
<sequence>MPIIAPEIVIVELYKSILARLKILVAIFILYTHQDYVEPLQDKKEHLAVVRVLEFISAS</sequence>
<protein>
    <submittedName>
        <fullName evidence="1">Uncharacterized protein</fullName>
    </submittedName>
</protein>
<dbReference type="Proteomes" id="UP000003085">
    <property type="component" value="Unassembled WGS sequence"/>
</dbReference>
<reference evidence="2" key="1">
    <citation type="submission" date="2010-03" db="EMBL/GenBank/DDBJ databases">
        <title>Complete sequence of Mobiluncus curtisii ATCC 43063.</title>
        <authorList>
            <person name="Muzny D."/>
            <person name="Qin X."/>
            <person name="Deng J."/>
            <person name="Jiang H."/>
            <person name="Liu Y."/>
            <person name="Qu J."/>
            <person name="Song X.-Z."/>
            <person name="Zhang L."/>
            <person name="Thornton R."/>
            <person name="Coyle M."/>
            <person name="Francisco L."/>
            <person name="Jackson L."/>
            <person name="Javaid M."/>
            <person name="Korchina V."/>
            <person name="Kovar C."/>
            <person name="Mata R."/>
            <person name="Mathew T."/>
            <person name="Ngo R."/>
            <person name="Nguyen L."/>
            <person name="Nguyen N."/>
            <person name="Okwuonu G."/>
            <person name="Ongeri F."/>
            <person name="Pham C."/>
            <person name="Simmons D."/>
            <person name="Wilczek-Boney K."/>
            <person name="Hale W."/>
            <person name="Jakkamsetti A."/>
            <person name="Pham P."/>
            <person name="Ruth R."/>
            <person name="San Lucas F."/>
            <person name="Warren J."/>
            <person name="Zhang J."/>
            <person name="Zhao Z."/>
            <person name="Zhou C."/>
            <person name="Zhu D."/>
            <person name="Lee S."/>
            <person name="Bess C."/>
            <person name="Blankenburg K."/>
            <person name="Forbes L."/>
            <person name="Fu Q."/>
            <person name="Gubbala S."/>
            <person name="Hirani K."/>
            <person name="Jayaseelan J.C."/>
            <person name="Lara F."/>
            <person name="Munidasa M."/>
            <person name="Palculict T."/>
            <person name="Patil S."/>
            <person name="Pu L.-L."/>
            <person name="Saada N."/>
            <person name="Tang L."/>
            <person name="Weissenberger G."/>
            <person name="Zhu Y."/>
            <person name="Hemphill L."/>
            <person name="Shang Y."/>
            <person name="Youmans B."/>
            <person name="Ayvaz T."/>
            <person name="Ross M."/>
            <person name="Santibanez J."/>
            <person name="Aqrawi P."/>
            <person name="Gross S."/>
            <person name="Joshi V."/>
            <person name="Fowler G."/>
            <person name="Nazareth L."/>
            <person name="Reid J."/>
            <person name="Worley K."/>
            <person name="Petrosino J."/>
            <person name="Highlander S."/>
            <person name="Gibbs R."/>
            <person name="Gibbs R."/>
        </authorList>
    </citation>
    <scope>NUCLEOTIDE SEQUENCE [LARGE SCALE GENOMIC DNA]</scope>
    <source>
        <strain evidence="2">ATCC 19194</strain>
    </source>
</reference>
<gene>
    <name evidence="1" type="ORF">HMP0015_1161</name>
</gene>
<evidence type="ECO:0000313" key="2">
    <source>
        <dbReference type="Proteomes" id="UP000003085"/>
    </source>
</evidence>
<dbReference type="HOGENOM" id="CLU_210082_0_0_6"/>